<evidence type="ECO:0000313" key="1">
    <source>
        <dbReference type="EMBL" id="MDU9693969.1"/>
    </source>
</evidence>
<proteinExistence type="predicted"/>
<dbReference type="Proteomes" id="UP001269400">
    <property type="component" value="Unassembled WGS sequence"/>
</dbReference>
<reference evidence="1" key="1">
    <citation type="journal article" date="2022" name="J Environ Chem Eng">
        <title>Biodegradation of petroleum oil using a constructed nonpathogenic and heavy metal-tolerant bacterial consortium isolated from marine sponges.</title>
        <authorList>
            <person name="Dechsakulwatana C."/>
            <person name="Rungsihiranrut A."/>
            <person name="Muangchinda C."/>
            <person name="Ningthoujam R."/>
            <person name="Klankeo P."/>
            <person name="Pinyakong O."/>
        </authorList>
    </citation>
    <scope>NUCLEOTIDE SEQUENCE</scope>
    <source>
        <strain evidence="1">TL01-2</strain>
    </source>
</reference>
<evidence type="ECO:0000313" key="2">
    <source>
        <dbReference type="Proteomes" id="UP001269400"/>
    </source>
</evidence>
<dbReference type="AlphaFoldDB" id="A0AAX6NDS3"/>
<gene>
    <name evidence="1" type="ORF">O0Q50_22570</name>
</gene>
<name>A0AAX6NDS3_PRIAR</name>
<organism evidence="1 2">
    <name type="scientific">Priestia aryabhattai</name>
    <name type="common">Bacillus aryabhattai</name>
    <dbReference type="NCBI Taxonomy" id="412384"/>
    <lineage>
        <taxon>Bacteria</taxon>
        <taxon>Bacillati</taxon>
        <taxon>Bacillota</taxon>
        <taxon>Bacilli</taxon>
        <taxon>Bacillales</taxon>
        <taxon>Bacillaceae</taxon>
        <taxon>Priestia</taxon>
    </lineage>
</organism>
<comment type="caution">
    <text evidence="1">The sequence shown here is derived from an EMBL/GenBank/DDBJ whole genome shotgun (WGS) entry which is preliminary data.</text>
</comment>
<dbReference type="RefSeq" id="WP_316911186.1">
    <property type="nucleotide sequence ID" value="NZ_JAPTGD010000002.1"/>
</dbReference>
<accession>A0AAX6NDS3</accession>
<sequence>MAQKEEAPLDLVIVRSLIIDMYGRYGMEQQLKSTRPGVLATMFEDWQERVSIELLHKGLINEVYKAENYNKLGDYDAQVLLNEKFLCDYDDYR</sequence>
<dbReference type="EMBL" id="JAPTGD010000002">
    <property type="protein sequence ID" value="MDU9693969.1"/>
    <property type="molecule type" value="Genomic_DNA"/>
</dbReference>
<reference evidence="1" key="2">
    <citation type="submission" date="2022-12" db="EMBL/GenBank/DDBJ databases">
        <authorList>
            <person name="Dechsakulwatana C."/>
            <person name="Rungsihiranrut A."/>
            <person name="Muangchinda C."/>
            <person name="Ningthoujam R."/>
            <person name="Klankeo P."/>
            <person name="Pinyakong O."/>
        </authorList>
    </citation>
    <scope>NUCLEOTIDE SEQUENCE</scope>
    <source>
        <strain evidence="1">TL01-2</strain>
    </source>
</reference>
<protein>
    <submittedName>
        <fullName evidence="1">Uncharacterized protein</fullName>
    </submittedName>
</protein>